<sequence length="157" mass="18480">MDEIYSRLASEGTLYSMEADLENFFENIFRSFYNNCPYEDYKHLAIPEDYARFIEKTENSGIAFFKIDQYIYGLYQMIYYTIDDMKCNGNQEGKPVFWLYVGHRNERGFFFICCDKRSELYGQVCEFYDDSPFMSPEDGIELGDFKTFCNAVLNGGA</sequence>
<proteinExistence type="predicted"/>
<dbReference type="AlphaFoldDB" id="A0A1M4ZZ43"/>
<dbReference type="STRING" id="1416778.SAMN05443633_103312"/>
<protein>
    <recommendedName>
        <fullName evidence="3">SMI1 / KNR4 family (SUKH-1)</fullName>
    </recommendedName>
</protein>
<name>A0A1M4ZZ43_9FLAO</name>
<organism evidence="1 2">
    <name type="scientific">Chryseobacterium arachidis</name>
    <dbReference type="NCBI Taxonomy" id="1416778"/>
    <lineage>
        <taxon>Bacteria</taxon>
        <taxon>Pseudomonadati</taxon>
        <taxon>Bacteroidota</taxon>
        <taxon>Flavobacteriia</taxon>
        <taxon>Flavobacteriales</taxon>
        <taxon>Weeksellaceae</taxon>
        <taxon>Chryseobacterium group</taxon>
        <taxon>Chryseobacterium</taxon>
    </lineage>
</organism>
<gene>
    <name evidence="1" type="ORF">SAMN05443633_103312</name>
</gene>
<dbReference type="RefSeq" id="WP_072955266.1">
    <property type="nucleotide sequence ID" value="NZ_FQUT01000003.1"/>
</dbReference>
<dbReference type="OrthoDB" id="1381053at2"/>
<dbReference type="Proteomes" id="UP000184518">
    <property type="component" value="Unassembled WGS sequence"/>
</dbReference>
<dbReference type="EMBL" id="FQUT01000003">
    <property type="protein sequence ID" value="SHF23265.1"/>
    <property type="molecule type" value="Genomic_DNA"/>
</dbReference>
<evidence type="ECO:0000313" key="1">
    <source>
        <dbReference type="EMBL" id="SHF23265.1"/>
    </source>
</evidence>
<evidence type="ECO:0000313" key="2">
    <source>
        <dbReference type="Proteomes" id="UP000184518"/>
    </source>
</evidence>
<reference evidence="2" key="1">
    <citation type="submission" date="2016-11" db="EMBL/GenBank/DDBJ databases">
        <authorList>
            <person name="Varghese N."/>
            <person name="Submissions S."/>
        </authorList>
    </citation>
    <scope>NUCLEOTIDE SEQUENCE [LARGE SCALE GENOMIC DNA]</scope>
    <source>
        <strain evidence="2">DSM 27619</strain>
    </source>
</reference>
<accession>A0A1M4ZZ43</accession>
<keyword evidence="2" id="KW-1185">Reference proteome</keyword>
<evidence type="ECO:0008006" key="3">
    <source>
        <dbReference type="Google" id="ProtNLM"/>
    </source>
</evidence>